<accession>A0A4Y2M4B5</accession>
<reference evidence="1 2" key="1">
    <citation type="journal article" date="2019" name="Sci. Rep.">
        <title>Orb-weaving spider Araneus ventricosus genome elucidates the spidroin gene catalogue.</title>
        <authorList>
            <person name="Kono N."/>
            <person name="Nakamura H."/>
            <person name="Ohtoshi R."/>
            <person name="Moran D.A.P."/>
            <person name="Shinohara A."/>
            <person name="Yoshida Y."/>
            <person name="Fujiwara M."/>
            <person name="Mori M."/>
            <person name="Tomita M."/>
            <person name="Arakawa K."/>
        </authorList>
    </citation>
    <scope>NUCLEOTIDE SEQUENCE [LARGE SCALE GENOMIC DNA]</scope>
</reference>
<dbReference type="Gene3D" id="3.30.420.10">
    <property type="entry name" value="Ribonuclease H-like superfamily/Ribonuclease H"/>
    <property type="match status" value="1"/>
</dbReference>
<sequence length="144" mass="16529">MDRILWRETVVKKLPQKNCQSAGSEVFVTKLNIHQQKVRSVLDILAPILCTLNSQRITKSIIAEVNSSQLQRFTPALRQKQPVLINRNRMVLFQGIASPYSAKTTKEVINTLDWEVLSHLPHSLEIVPSDNHLFMTMDNHFRGQ</sequence>
<dbReference type="PANTHER" id="PTHR46060">
    <property type="entry name" value="MARINER MOS1 TRANSPOSASE-LIKE PROTEIN"/>
    <property type="match status" value="1"/>
</dbReference>
<evidence type="ECO:0000313" key="2">
    <source>
        <dbReference type="Proteomes" id="UP000499080"/>
    </source>
</evidence>
<proteinExistence type="predicted"/>
<dbReference type="PANTHER" id="PTHR46060:SF1">
    <property type="entry name" value="MARINER MOS1 TRANSPOSASE-LIKE PROTEIN"/>
    <property type="match status" value="1"/>
</dbReference>
<dbReference type="AlphaFoldDB" id="A0A4Y2M4B5"/>
<dbReference type="OrthoDB" id="6431382at2759"/>
<name>A0A4Y2M4B5_ARAVE</name>
<dbReference type="InterPro" id="IPR052709">
    <property type="entry name" value="Transposase-MT_Hybrid"/>
</dbReference>
<gene>
    <name evidence="1" type="ORF">AVEN_20102_1</name>
</gene>
<protein>
    <submittedName>
        <fullName evidence="1">Uncharacterized protein</fullName>
    </submittedName>
</protein>
<organism evidence="1 2">
    <name type="scientific">Araneus ventricosus</name>
    <name type="common">Orbweaver spider</name>
    <name type="synonym">Epeira ventricosa</name>
    <dbReference type="NCBI Taxonomy" id="182803"/>
    <lineage>
        <taxon>Eukaryota</taxon>
        <taxon>Metazoa</taxon>
        <taxon>Ecdysozoa</taxon>
        <taxon>Arthropoda</taxon>
        <taxon>Chelicerata</taxon>
        <taxon>Arachnida</taxon>
        <taxon>Araneae</taxon>
        <taxon>Araneomorphae</taxon>
        <taxon>Entelegynae</taxon>
        <taxon>Araneoidea</taxon>
        <taxon>Araneidae</taxon>
        <taxon>Araneus</taxon>
    </lineage>
</organism>
<dbReference type="Proteomes" id="UP000499080">
    <property type="component" value="Unassembled WGS sequence"/>
</dbReference>
<comment type="caution">
    <text evidence="1">The sequence shown here is derived from an EMBL/GenBank/DDBJ whole genome shotgun (WGS) entry which is preliminary data.</text>
</comment>
<keyword evidence="2" id="KW-1185">Reference proteome</keyword>
<dbReference type="InterPro" id="IPR036397">
    <property type="entry name" value="RNaseH_sf"/>
</dbReference>
<dbReference type="GO" id="GO:0003676">
    <property type="term" value="F:nucleic acid binding"/>
    <property type="evidence" value="ECO:0007669"/>
    <property type="project" value="InterPro"/>
</dbReference>
<dbReference type="EMBL" id="BGPR01006727">
    <property type="protein sequence ID" value="GBN21394.1"/>
    <property type="molecule type" value="Genomic_DNA"/>
</dbReference>
<evidence type="ECO:0000313" key="1">
    <source>
        <dbReference type="EMBL" id="GBN21394.1"/>
    </source>
</evidence>